<organism evidence="1 2">
    <name type="scientific">Flavobacterium rakeshii</name>
    <dbReference type="NCBI Taxonomy" id="1038845"/>
    <lineage>
        <taxon>Bacteria</taxon>
        <taxon>Pseudomonadati</taxon>
        <taxon>Bacteroidota</taxon>
        <taxon>Flavobacteriia</taxon>
        <taxon>Flavobacteriales</taxon>
        <taxon>Flavobacteriaceae</taxon>
        <taxon>Flavobacterium</taxon>
    </lineage>
</organism>
<gene>
    <name evidence="1" type="ORF">GN157_06260</name>
</gene>
<protein>
    <submittedName>
        <fullName evidence="1">Uncharacterized protein</fullName>
    </submittedName>
</protein>
<evidence type="ECO:0000313" key="1">
    <source>
        <dbReference type="EMBL" id="MUV03309.1"/>
    </source>
</evidence>
<proteinExistence type="predicted"/>
<dbReference type="EMBL" id="WOWP01000017">
    <property type="protein sequence ID" value="MUV03309.1"/>
    <property type="molecule type" value="Genomic_DNA"/>
</dbReference>
<dbReference type="RefSeq" id="WP_157482240.1">
    <property type="nucleotide sequence ID" value="NZ_WOWP01000017.1"/>
</dbReference>
<reference evidence="1 2" key="1">
    <citation type="submission" date="2019-12" db="EMBL/GenBank/DDBJ databases">
        <authorList>
            <person name="Sun J.-Q."/>
        </authorList>
    </citation>
    <scope>NUCLEOTIDE SEQUENCE [LARGE SCALE GENOMIC DNA]</scope>
    <source>
        <strain evidence="1 2">JCM 17928</strain>
    </source>
</reference>
<dbReference type="AlphaFoldDB" id="A0A6N8H9L3"/>
<evidence type="ECO:0000313" key="2">
    <source>
        <dbReference type="Proteomes" id="UP000433945"/>
    </source>
</evidence>
<name>A0A6N8H9L3_9FLAO</name>
<comment type="caution">
    <text evidence="1">The sequence shown here is derived from an EMBL/GenBank/DDBJ whole genome shotgun (WGS) entry which is preliminary data.</text>
</comment>
<accession>A0A6N8H9L3</accession>
<sequence>MDFIQQHSDDGKIKIRVSTITAYRLSNDGVNAEVLLSDGNWIRTATSLSKLEAMLM</sequence>
<dbReference type="Proteomes" id="UP000433945">
    <property type="component" value="Unassembled WGS sequence"/>
</dbReference>
<keyword evidence="2" id="KW-1185">Reference proteome</keyword>